<gene>
    <name evidence="2" type="ORF">EDD71_11226</name>
</gene>
<comment type="caution">
    <text evidence="2">The sequence shown here is derived from an EMBL/GenBank/DDBJ whole genome shotgun (WGS) entry which is preliminary data.</text>
</comment>
<name>A0A4R7KLG5_9CLOT</name>
<dbReference type="Proteomes" id="UP000295325">
    <property type="component" value="Unassembled WGS sequence"/>
</dbReference>
<protein>
    <submittedName>
        <fullName evidence="2">Uncharacterized protein (TIGR02680 family)</fullName>
    </submittedName>
</protein>
<sequence length="1357" mass="159880">MSNRWIINRAGLINFWYYDDEEFSFSDGRLLLRGSNGSGKSVTMQSFIPLLLDGNKSPERLDPFGSKARRLENYLLDEDEERDENTAYLYMEFKKEKSENYLTIGMGFKAQRGKPLQSWGFSITDGRRVGKDFYLYKDVGDKLPLSKKELENRIAGGGRITETQGDYMKMVNDLLFGFDDIEEYDELIKLLVQLRTPKLSKDFKPTVVYEIMENSLQPLSEDDLRPMSEAIENMDNIKSRLEELKESQKAAEKIMDAYDRYNRFILVDKAKSYINASREYEGLLKDKRALEEKRDNAKEEYEDASRKVDDLKIRRAAAEQKKKQLEVHDSIKIRERLLEVGKNIEELESERAEKLKQLDGKKSRERQLYHEIKGHRERENIQIQSIKERLDEMDGLAGEFAFDEQSFMKDEITRSIDKRYDFSYIKNAFKKHVKCIEDGRSAILERERKNSEYDRALQELEGAKAEREMKLKRVDEVRLLLSETKEELIEKVYTWRKGNRELLISDDGLVSISRAINNFNYSSSYDEITSIVRDEYSIYEDGFNREISRLGFDLENLEKKRDEIENEIKEWKNKRDPEPERSEKVMLNRKRLDEEGIPYIPLYRAVDFREDLSDEVKGRIEEALMDMGLLDALIVPSSFKSRVLETDSDMADKYIFPSPGFLMHDLSELLRPEKIDVEGITAVDIDNVLKSILIDEESSRTYINEKGEYGIGILKGKTSKTYVPRFIGASARKRFREEMIESLTRELEDIKMQIRAIEDEKERVLVRLGALREELNAFPKDMDLKVALNELRDAEFNLRKSEEEVLKREREEKRIYDELKELNQRVYDFTHKINLRSSLEVYDAAVEAAGEYRELLYELDNLHQELVRNIENVKRLEDEKENVEIDIENLSFDINIRDRKLKEAENLKSSLEDQLKLSNYEEVKKEIEECLKLINELPGLIEREIDRRAKGENLYRASVDELHSLNERIALKERILEIYRDAFIEEYNLRFLNLPEIEDPLKGAWFVIREIKLPDKNQREDYVNKLYERFTENTQYLREYILKMENIFEKDTEGELPEIAEALSKGKRLSITGKIRGRDVDFYKLLDFIKEGIEENEGLLKESDRQLFEDILVKNISKKIRAKIYHSEQWVKKMNELMETMNTSSGLSFSLRWTSKRAESEGQLDTKELVELLKQEGSLMKESDLNKLSEHFRSKISEARRIQEDTGKSQSFHSIMREILDYRKWFEFKLFFIKTGQPRKELTNNAFFQFSGGEKAMTMYVPLFSAVYARYEGARKDCPRLISLDEAFAGVDEKNIRDMFRLLNELNLDFIINSQILWGDYDTVPSLSISELIRPDNAKFVTVIRYHWNGRVKELVV</sequence>
<feature type="coiled-coil region" evidence="1">
    <location>
        <begin position="443"/>
        <end position="473"/>
    </location>
</feature>
<dbReference type="OrthoDB" id="9776649at2"/>
<feature type="coiled-coil region" evidence="1">
    <location>
        <begin position="859"/>
        <end position="921"/>
    </location>
</feature>
<reference evidence="2 3" key="1">
    <citation type="submission" date="2019-03" db="EMBL/GenBank/DDBJ databases">
        <title>Genomic Encyclopedia of Type Strains, Phase IV (KMG-IV): sequencing the most valuable type-strain genomes for metagenomic binning, comparative biology and taxonomic classification.</title>
        <authorList>
            <person name="Goeker M."/>
        </authorList>
    </citation>
    <scope>NUCLEOTIDE SEQUENCE [LARGE SCALE GENOMIC DNA]</scope>
    <source>
        <strain evidence="2 3">DSM 24455</strain>
    </source>
</reference>
<dbReference type="InterPro" id="IPR013496">
    <property type="entry name" value="CHP02680"/>
</dbReference>
<dbReference type="EMBL" id="SOAZ01000012">
    <property type="protein sequence ID" value="TDT57246.1"/>
    <property type="molecule type" value="Genomic_DNA"/>
</dbReference>
<dbReference type="Pfam" id="PF13558">
    <property type="entry name" value="SbcC_Walker_B"/>
    <property type="match status" value="1"/>
</dbReference>
<feature type="coiled-coil region" evidence="1">
    <location>
        <begin position="733"/>
        <end position="811"/>
    </location>
</feature>
<evidence type="ECO:0000313" key="2">
    <source>
        <dbReference type="EMBL" id="TDT57246.1"/>
    </source>
</evidence>
<evidence type="ECO:0000313" key="3">
    <source>
        <dbReference type="Proteomes" id="UP000295325"/>
    </source>
</evidence>
<dbReference type="RefSeq" id="WP_133628297.1">
    <property type="nucleotide sequence ID" value="NZ_SOAZ01000012.1"/>
</dbReference>
<accession>A0A4R7KLG5</accession>
<dbReference type="PANTHER" id="PTHR45615:SF63">
    <property type="entry name" value="CHROMOSOME UNDETERMINED SCAFFOLD_10, WHOLE GENOME SHOTGUN SEQUENCE"/>
    <property type="match status" value="1"/>
</dbReference>
<organism evidence="2 3">
    <name type="scientific">Fonticella tunisiensis</name>
    <dbReference type="NCBI Taxonomy" id="1096341"/>
    <lineage>
        <taxon>Bacteria</taxon>
        <taxon>Bacillati</taxon>
        <taxon>Bacillota</taxon>
        <taxon>Clostridia</taxon>
        <taxon>Eubacteriales</taxon>
        <taxon>Clostridiaceae</taxon>
        <taxon>Fonticella</taxon>
    </lineage>
</organism>
<evidence type="ECO:0000256" key="1">
    <source>
        <dbReference type="SAM" id="Coils"/>
    </source>
</evidence>
<feature type="coiled-coil region" evidence="1">
    <location>
        <begin position="227"/>
        <end position="364"/>
    </location>
</feature>
<dbReference type="InterPro" id="IPR027417">
    <property type="entry name" value="P-loop_NTPase"/>
</dbReference>
<feature type="coiled-coil region" evidence="1">
    <location>
        <begin position="547"/>
        <end position="574"/>
    </location>
</feature>
<keyword evidence="3" id="KW-1185">Reference proteome</keyword>
<dbReference type="PANTHER" id="PTHR45615">
    <property type="entry name" value="MYOSIN HEAVY CHAIN, NON-MUSCLE"/>
    <property type="match status" value="1"/>
</dbReference>
<keyword evidence="1" id="KW-0175">Coiled coil</keyword>
<dbReference type="NCBIfam" id="TIGR02680">
    <property type="entry name" value="TIGR02680 family protein"/>
    <property type="match status" value="1"/>
</dbReference>
<dbReference type="SUPFAM" id="SSF52540">
    <property type="entry name" value="P-loop containing nucleoside triphosphate hydrolases"/>
    <property type="match status" value="2"/>
</dbReference>
<proteinExistence type="predicted"/>
<dbReference type="Gene3D" id="3.40.50.300">
    <property type="entry name" value="P-loop containing nucleotide triphosphate hydrolases"/>
    <property type="match status" value="2"/>
</dbReference>